<reference evidence="14" key="1">
    <citation type="journal article" date="2015" name="Proc. Natl. Acad. Sci. U.S.A.">
        <title>Genome sequence of the Asian Tiger mosquito, Aedes albopictus, reveals insights into its biology, genetics, and evolution.</title>
        <authorList>
            <person name="Chen X.G."/>
            <person name="Jiang X."/>
            <person name="Gu J."/>
            <person name="Xu M."/>
            <person name="Wu Y."/>
            <person name="Deng Y."/>
            <person name="Zhang C."/>
            <person name="Bonizzoni M."/>
            <person name="Dermauw W."/>
            <person name="Vontas J."/>
            <person name="Armbruster P."/>
            <person name="Huang X."/>
            <person name="Yang Y."/>
            <person name="Zhang H."/>
            <person name="He W."/>
            <person name="Peng H."/>
            <person name="Liu Y."/>
            <person name="Wu K."/>
            <person name="Chen J."/>
            <person name="Lirakis M."/>
            <person name="Topalis P."/>
            <person name="Van Leeuwen T."/>
            <person name="Hall A.B."/>
            <person name="Jiang X."/>
            <person name="Thorpe C."/>
            <person name="Mueller R.L."/>
            <person name="Sun C."/>
            <person name="Waterhouse R.M."/>
            <person name="Yan G."/>
            <person name="Tu Z.J."/>
            <person name="Fang X."/>
            <person name="James A.A."/>
        </authorList>
    </citation>
    <scope>NUCLEOTIDE SEQUENCE [LARGE SCALE GENOMIC DNA]</scope>
    <source>
        <strain evidence="14">Foshan</strain>
    </source>
</reference>
<evidence type="ECO:0000256" key="6">
    <source>
        <dbReference type="ARBA" id="ARBA00023163"/>
    </source>
</evidence>
<evidence type="ECO:0000256" key="9">
    <source>
        <dbReference type="PROSITE-ProRule" id="PRU01263"/>
    </source>
</evidence>
<dbReference type="SMART" id="SM00868">
    <property type="entry name" value="zf-AD"/>
    <property type="match status" value="1"/>
</dbReference>
<evidence type="ECO:0000256" key="7">
    <source>
        <dbReference type="ARBA" id="ARBA00023242"/>
    </source>
</evidence>
<feature type="domain" description="C2H2-type" evidence="11">
    <location>
        <begin position="246"/>
        <end position="276"/>
    </location>
</feature>
<evidence type="ECO:0000256" key="3">
    <source>
        <dbReference type="ARBA" id="ARBA00022737"/>
    </source>
</evidence>
<keyword evidence="7" id="KW-0539">Nucleus</keyword>
<protein>
    <recommendedName>
        <fullName evidence="15">C2h2-type zn-finger protein</fullName>
    </recommendedName>
</protein>
<accession>A0ABM1Y4K2</accession>
<keyword evidence="4 9" id="KW-0862">Zinc</keyword>
<dbReference type="PANTHER" id="PTHR24399">
    <property type="entry name" value="ZINC FINGER AND BTB DOMAIN-CONTAINING"/>
    <property type="match status" value="1"/>
</dbReference>
<feature type="region of interest" description="Disordered" evidence="10">
    <location>
        <begin position="152"/>
        <end position="212"/>
    </location>
</feature>
<evidence type="ECO:0008006" key="15">
    <source>
        <dbReference type="Google" id="ProtNLM"/>
    </source>
</evidence>
<dbReference type="Pfam" id="PF07776">
    <property type="entry name" value="zf-AD"/>
    <property type="match status" value="1"/>
</dbReference>
<evidence type="ECO:0000259" key="11">
    <source>
        <dbReference type="PROSITE" id="PS50157"/>
    </source>
</evidence>
<evidence type="ECO:0000256" key="10">
    <source>
        <dbReference type="SAM" id="MobiDB-lite"/>
    </source>
</evidence>
<dbReference type="RefSeq" id="XP_019525773.2">
    <property type="nucleotide sequence ID" value="XM_019670228.3"/>
</dbReference>
<feature type="domain" description="ZAD" evidence="12">
    <location>
        <begin position="36"/>
        <end position="110"/>
    </location>
</feature>
<dbReference type="PANTHER" id="PTHR24399:SF23">
    <property type="entry name" value="C2H2-TYPE DOMAIN-CONTAINING PROTEIN"/>
    <property type="match status" value="1"/>
</dbReference>
<dbReference type="PROSITE" id="PS51915">
    <property type="entry name" value="ZAD"/>
    <property type="match status" value="1"/>
</dbReference>
<dbReference type="Proteomes" id="UP000069940">
    <property type="component" value="Unassembled WGS sequence"/>
</dbReference>
<keyword evidence="14" id="KW-1185">Reference proteome</keyword>
<reference evidence="13" key="2">
    <citation type="submission" date="2025-05" db="UniProtKB">
        <authorList>
            <consortium name="EnsemblMetazoa"/>
        </authorList>
    </citation>
    <scope>IDENTIFICATION</scope>
    <source>
        <strain evidence="13">Foshan</strain>
    </source>
</reference>
<evidence type="ECO:0000256" key="8">
    <source>
        <dbReference type="PROSITE-ProRule" id="PRU00042"/>
    </source>
</evidence>
<feature type="domain" description="C2H2-type" evidence="11">
    <location>
        <begin position="335"/>
        <end position="358"/>
    </location>
</feature>
<evidence type="ECO:0000313" key="14">
    <source>
        <dbReference type="Proteomes" id="UP000069940"/>
    </source>
</evidence>
<dbReference type="PROSITE" id="PS50157">
    <property type="entry name" value="ZINC_FINGER_C2H2_2"/>
    <property type="match status" value="3"/>
</dbReference>
<dbReference type="InterPro" id="IPR036236">
    <property type="entry name" value="Znf_C2H2_sf"/>
</dbReference>
<name>A0ABM1Y4K2_AEDAL</name>
<organism evidence="13 14">
    <name type="scientific">Aedes albopictus</name>
    <name type="common">Asian tiger mosquito</name>
    <name type="synonym">Stegomyia albopicta</name>
    <dbReference type="NCBI Taxonomy" id="7160"/>
    <lineage>
        <taxon>Eukaryota</taxon>
        <taxon>Metazoa</taxon>
        <taxon>Ecdysozoa</taxon>
        <taxon>Arthropoda</taxon>
        <taxon>Hexapoda</taxon>
        <taxon>Insecta</taxon>
        <taxon>Pterygota</taxon>
        <taxon>Neoptera</taxon>
        <taxon>Endopterygota</taxon>
        <taxon>Diptera</taxon>
        <taxon>Nematocera</taxon>
        <taxon>Culicoidea</taxon>
        <taxon>Culicidae</taxon>
        <taxon>Culicinae</taxon>
        <taxon>Aedini</taxon>
        <taxon>Aedes</taxon>
        <taxon>Stegomyia</taxon>
    </lineage>
</organism>
<keyword evidence="6" id="KW-0804">Transcription</keyword>
<dbReference type="InterPro" id="IPR013087">
    <property type="entry name" value="Znf_C2H2_type"/>
</dbReference>
<comment type="subcellular location">
    <subcellularLocation>
        <location evidence="1">Nucleus</location>
    </subcellularLocation>
</comment>
<feature type="compositionally biased region" description="Basic and acidic residues" evidence="10">
    <location>
        <begin position="190"/>
        <end position="201"/>
    </location>
</feature>
<evidence type="ECO:0000256" key="5">
    <source>
        <dbReference type="ARBA" id="ARBA00023015"/>
    </source>
</evidence>
<proteinExistence type="predicted"/>
<dbReference type="SUPFAM" id="SSF57716">
    <property type="entry name" value="Glucocorticoid receptor-like (DNA-binding domain)"/>
    <property type="match status" value="1"/>
</dbReference>
<keyword evidence="3" id="KW-0677">Repeat</keyword>
<keyword evidence="5" id="KW-0805">Transcription regulation</keyword>
<dbReference type="SMART" id="SM00355">
    <property type="entry name" value="ZnF_C2H2"/>
    <property type="match status" value="5"/>
</dbReference>
<feature type="binding site" evidence="9">
    <location>
        <position position="38"/>
    </location>
    <ligand>
        <name>Zn(2+)</name>
        <dbReference type="ChEBI" id="CHEBI:29105"/>
    </ligand>
</feature>
<dbReference type="Gene3D" id="3.30.160.60">
    <property type="entry name" value="Classic Zinc Finger"/>
    <property type="match status" value="2"/>
</dbReference>
<evidence type="ECO:0000256" key="1">
    <source>
        <dbReference type="ARBA" id="ARBA00004123"/>
    </source>
</evidence>
<feature type="compositionally biased region" description="Pro residues" evidence="10">
    <location>
        <begin position="172"/>
        <end position="184"/>
    </location>
</feature>
<dbReference type="EnsemblMetazoa" id="AALFPA23_005655.R7249">
    <property type="protein sequence ID" value="AALFPA23_005655.P7249"/>
    <property type="gene ID" value="AALFPA23_005655"/>
</dbReference>
<dbReference type="SUPFAM" id="SSF57667">
    <property type="entry name" value="beta-beta-alpha zinc fingers"/>
    <property type="match status" value="2"/>
</dbReference>
<dbReference type="InterPro" id="IPR012934">
    <property type="entry name" value="Znf_AD"/>
</dbReference>
<sequence length="379" mass="43384">MTTQPVTTKLQPHTITSRKNLKPVETTLRFKKADVRQCRLCLRVLPRVDVRLTVENDAYDFRSKILEAVGVKITDQDKLQGVCCSCLWLVDMVNNFREACRKADTIHRKRLLIMHPGSWTAEDSKKTLEDCHNMVKRNRSQMDALYGCFERKEEEAQQQTSRQPIKIEEVDLPPPPLVSEPPTLPENDPIQDHIAADDAKPKPSSPEPPSSFATVRKTVMCDICGEFQERSLLEGHRNRHLGVRPYPCTGEGCGKIFSCRNALSRHFTAQHSVVMPKLECQICHCKLKGHKQLQLHMTIHGGDNPRKSACRICGKMLYKCYLKDHMAVHTGELAYHCEVCDRSFAAMNNYITHLKKFHPDVEYNPRNMPRRVVDGMNSE</sequence>
<dbReference type="GeneID" id="109397888"/>
<dbReference type="PROSITE" id="PS00028">
    <property type="entry name" value="ZINC_FINGER_C2H2_1"/>
    <property type="match status" value="3"/>
</dbReference>
<keyword evidence="8" id="KW-0863">Zinc-finger</keyword>
<evidence type="ECO:0000259" key="12">
    <source>
        <dbReference type="PROSITE" id="PS51915"/>
    </source>
</evidence>
<evidence type="ECO:0000256" key="2">
    <source>
        <dbReference type="ARBA" id="ARBA00022723"/>
    </source>
</evidence>
<feature type="domain" description="C2H2-type" evidence="11">
    <location>
        <begin position="278"/>
        <end position="305"/>
    </location>
</feature>
<feature type="binding site" evidence="9">
    <location>
        <position position="83"/>
    </location>
    <ligand>
        <name>Zn(2+)</name>
        <dbReference type="ChEBI" id="CHEBI:29105"/>
    </ligand>
</feature>
<evidence type="ECO:0000256" key="4">
    <source>
        <dbReference type="ARBA" id="ARBA00022833"/>
    </source>
</evidence>
<feature type="binding site" evidence="9">
    <location>
        <position position="41"/>
    </location>
    <ligand>
        <name>Zn(2+)</name>
        <dbReference type="ChEBI" id="CHEBI:29105"/>
    </ligand>
</feature>
<keyword evidence="2 9" id="KW-0479">Metal-binding</keyword>
<dbReference type="Gene3D" id="3.40.1800.20">
    <property type="match status" value="1"/>
</dbReference>
<feature type="binding site" evidence="9">
    <location>
        <position position="86"/>
    </location>
    <ligand>
        <name>Zn(2+)</name>
        <dbReference type="ChEBI" id="CHEBI:29105"/>
    </ligand>
</feature>
<evidence type="ECO:0000313" key="13">
    <source>
        <dbReference type="EnsemblMetazoa" id="AALFPA23_005655.P7249"/>
    </source>
</evidence>